<organism evidence="1 2">
    <name type="scientific">Hymenobacter cellulosilyticus</name>
    <dbReference type="NCBI Taxonomy" id="2932248"/>
    <lineage>
        <taxon>Bacteria</taxon>
        <taxon>Pseudomonadati</taxon>
        <taxon>Bacteroidota</taxon>
        <taxon>Cytophagia</taxon>
        <taxon>Cytophagales</taxon>
        <taxon>Hymenobacteraceae</taxon>
        <taxon>Hymenobacter</taxon>
    </lineage>
</organism>
<dbReference type="Proteomes" id="UP000831796">
    <property type="component" value="Chromosome"/>
</dbReference>
<reference evidence="1" key="1">
    <citation type="submission" date="2022-04" db="EMBL/GenBank/DDBJ databases">
        <title>Hymenobacter sp. isolated from the air.</title>
        <authorList>
            <person name="Won M."/>
            <person name="Lee C.-M."/>
            <person name="Woen H.-Y."/>
            <person name="Kwon S.-W."/>
        </authorList>
    </citation>
    <scope>NUCLEOTIDE SEQUENCE</scope>
    <source>
        <strain evidence="1">5116S-3</strain>
    </source>
</reference>
<evidence type="ECO:0000313" key="1">
    <source>
        <dbReference type="EMBL" id="UOQ70766.1"/>
    </source>
</evidence>
<proteinExistence type="predicted"/>
<sequence length="57" mass="6744">MFDYAEWEVGFDIIVVQLYEFDIKITEHFFQQVEALATGMNLPPKSYNFLKKLIQPS</sequence>
<dbReference type="AlphaFoldDB" id="A0A8T9PZ82"/>
<accession>A0A8T9PZ82</accession>
<protein>
    <submittedName>
        <fullName evidence="1">Uncharacterized protein</fullName>
    </submittedName>
</protein>
<dbReference type="KEGG" id="hcu:MUN79_18995"/>
<dbReference type="EMBL" id="CP095046">
    <property type="protein sequence ID" value="UOQ70766.1"/>
    <property type="molecule type" value="Genomic_DNA"/>
</dbReference>
<keyword evidence="2" id="KW-1185">Reference proteome</keyword>
<gene>
    <name evidence="1" type="ORF">MUN79_18995</name>
</gene>
<name>A0A8T9PZ82_9BACT</name>
<evidence type="ECO:0000313" key="2">
    <source>
        <dbReference type="Proteomes" id="UP000831796"/>
    </source>
</evidence>